<dbReference type="GO" id="GO:0008270">
    <property type="term" value="F:zinc ion binding"/>
    <property type="evidence" value="ECO:0007669"/>
    <property type="project" value="UniProtKB-KW"/>
</dbReference>
<evidence type="ECO:0000313" key="5">
    <source>
        <dbReference type="Proteomes" id="UP000236161"/>
    </source>
</evidence>
<dbReference type="STRING" id="1088818.A0A2I0BDL4"/>
<evidence type="ECO:0000256" key="1">
    <source>
        <dbReference type="PROSITE-ProRule" id="PRU00042"/>
    </source>
</evidence>
<dbReference type="Pfam" id="PF13912">
    <property type="entry name" value="zf-C2H2_6"/>
    <property type="match status" value="4"/>
</dbReference>
<dbReference type="Proteomes" id="UP000236161">
    <property type="component" value="Unassembled WGS sequence"/>
</dbReference>
<dbReference type="OrthoDB" id="9451254at2759"/>
<evidence type="ECO:0000256" key="2">
    <source>
        <dbReference type="SAM" id="MobiDB-lite"/>
    </source>
</evidence>
<dbReference type="SUPFAM" id="SSF57667">
    <property type="entry name" value="beta-beta-alpha zinc fingers"/>
    <property type="match status" value="2"/>
</dbReference>
<feature type="compositionally biased region" description="Basic and acidic residues" evidence="2">
    <location>
        <begin position="114"/>
        <end position="126"/>
    </location>
</feature>
<keyword evidence="1" id="KW-0479">Metal-binding</keyword>
<dbReference type="PROSITE" id="PS50157">
    <property type="entry name" value="ZINC_FINGER_C2H2_2"/>
    <property type="match status" value="4"/>
</dbReference>
<dbReference type="AlphaFoldDB" id="A0A2I0BDL4"/>
<sequence>MEKDQEHHTHRCRICSKSFPCGRSLGGHMRSHMQFYSSDLELKRKLKQSRGQVGLGASYGLRENPKRTWRLLDFAEDDPSSCSSRREQQCRQCCKVFPSWKALFGHMRCHSEKTFRRSPEAKKEQEQDQEDEEEEEEEEGSWNEDKIHLSPESFSDDNEPLSLQTAPSRNLKRAFQVIAAAVSSSSITEYEPEQEDVAISLMMLSRDVGGYSLPPAAESSDKYSVVLENDKFKQSESGDCDYLEEAEFSGNESRRMKNLNSAELGKKRAKLEENEKSKLGSRYQCPSCKKTFHSYQALGGHRASHKRIKGCCLLDNVGGTGSENTSFEHPAAVEESDLGSKKKSRIHECLICGKIFSSGQALGGHKRSHLASSGTEQTSLIQQQAAAGSEVADLLDLNLPAPIDEESSNVNSWWSGDSLKHEQTLVGLISD</sequence>
<gene>
    <name evidence="4" type="primary">ZAT9</name>
    <name evidence="4" type="ORF">AXF42_Ash010298</name>
</gene>
<feature type="domain" description="C2H2-type" evidence="3">
    <location>
        <begin position="88"/>
        <end position="115"/>
    </location>
</feature>
<accession>A0A2I0BDL4</accession>
<feature type="domain" description="C2H2-type" evidence="3">
    <location>
        <begin position="347"/>
        <end position="374"/>
    </location>
</feature>
<protein>
    <submittedName>
        <fullName evidence="4">Zinc finger protein ZAT9</fullName>
    </submittedName>
</protein>
<evidence type="ECO:0000259" key="3">
    <source>
        <dbReference type="PROSITE" id="PS50157"/>
    </source>
</evidence>
<keyword evidence="1" id="KW-0863">Zinc-finger</keyword>
<feature type="domain" description="C2H2-type" evidence="3">
    <location>
        <begin position="283"/>
        <end position="310"/>
    </location>
</feature>
<name>A0A2I0BDL4_9ASPA</name>
<feature type="domain" description="C2H2-type" evidence="3">
    <location>
        <begin position="10"/>
        <end position="32"/>
    </location>
</feature>
<reference evidence="4 5" key="1">
    <citation type="journal article" date="2017" name="Nature">
        <title>The Apostasia genome and the evolution of orchids.</title>
        <authorList>
            <person name="Zhang G.Q."/>
            <person name="Liu K.W."/>
            <person name="Li Z."/>
            <person name="Lohaus R."/>
            <person name="Hsiao Y.Y."/>
            <person name="Niu S.C."/>
            <person name="Wang J.Y."/>
            <person name="Lin Y.C."/>
            <person name="Xu Q."/>
            <person name="Chen L.J."/>
            <person name="Yoshida K."/>
            <person name="Fujiwara S."/>
            <person name="Wang Z.W."/>
            <person name="Zhang Y.Q."/>
            <person name="Mitsuda N."/>
            <person name="Wang M."/>
            <person name="Liu G.H."/>
            <person name="Pecoraro L."/>
            <person name="Huang H.X."/>
            <person name="Xiao X.J."/>
            <person name="Lin M."/>
            <person name="Wu X.Y."/>
            <person name="Wu W.L."/>
            <person name="Chen Y.Y."/>
            <person name="Chang S.B."/>
            <person name="Sakamoto S."/>
            <person name="Ohme-Takagi M."/>
            <person name="Yagi M."/>
            <person name="Zeng S.J."/>
            <person name="Shen C.Y."/>
            <person name="Yeh C.M."/>
            <person name="Luo Y.B."/>
            <person name="Tsai W.C."/>
            <person name="Van de Peer Y."/>
            <person name="Liu Z.J."/>
        </authorList>
    </citation>
    <scope>NUCLEOTIDE SEQUENCE [LARGE SCALE GENOMIC DNA]</scope>
    <source>
        <strain evidence="5">cv. Shenzhen</strain>
        <tissue evidence="4">Stem</tissue>
    </source>
</reference>
<dbReference type="PROSITE" id="PS00028">
    <property type="entry name" value="ZINC_FINGER_C2H2_1"/>
    <property type="match status" value="4"/>
</dbReference>
<dbReference type="PANTHER" id="PTHR46869">
    <property type="entry name" value="C2H2-LIKE ZINC FINGER PROTEIN"/>
    <property type="match status" value="1"/>
</dbReference>
<organism evidence="4 5">
    <name type="scientific">Apostasia shenzhenica</name>
    <dbReference type="NCBI Taxonomy" id="1088818"/>
    <lineage>
        <taxon>Eukaryota</taxon>
        <taxon>Viridiplantae</taxon>
        <taxon>Streptophyta</taxon>
        <taxon>Embryophyta</taxon>
        <taxon>Tracheophyta</taxon>
        <taxon>Spermatophyta</taxon>
        <taxon>Magnoliopsida</taxon>
        <taxon>Liliopsida</taxon>
        <taxon>Asparagales</taxon>
        <taxon>Orchidaceae</taxon>
        <taxon>Apostasioideae</taxon>
        <taxon>Apostasia</taxon>
    </lineage>
</organism>
<dbReference type="InterPro" id="IPR013087">
    <property type="entry name" value="Znf_C2H2_type"/>
</dbReference>
<feature type="compositionally biased region" description="Acidic residues" evidence="2">
    <location>
        <begin position="127"/>
        <end position="142"/>
    </location>
</feature>
<dbReference type="InterPro" id="IPR036236">
    <property type="entry name" value="Znf_C2H2_sf"/>
</dbReference>
<dbReference type="Gene3D" id="3.30.160.60">
    <property type="entry name" value="Classic Zinc Finger"/>
    <property type="match status" value="2"/>
</dbReference>
<feature type="region of interest" description="Disordered" evidence="2">
    <location>
        <begin position="114"/>
        <end position="167"/>
    </location>
</feature>
<dbReference type="PANTHER" id="PTHR46869:SF6">
    <property type="entry name" value="C2H2-TYPE DOMAIN-CONTAINING PROTEIN"/>
    <property type="match status" value="1"/>
</dbReference>
<proteinExistence type="predicted"/>
<keyword evidence="1" id="KW-0862">Zinc</keyword>
<keyword evidence="5" id="KW-1185">Reference proteome</keyword>
<evidence type="ECO:0000313" key="4">
    <source>
        <dbReference type="EMBL" id="PKA65889.1"/>
    </source>
</evidence>
<dbReference type="EMBL" id="KZ451888">
    <property type="protein sequence ID" value="PKA65889.1"/>
    <property type="molecule type" value="Genomic_DNA"/>
</dbReference>
<dbReference type="SMART" id="SM00355">
    <property type="entry name" value="ZnF_C2H2"/>
    <property type="match status" value="4"/>
</dbReference>